<sequence length="322" mass="35477">MQRKEILVQKRNYILDTSPELTQKIRLVEKYRPDGTVNPAYPSRLLPYGQMPKSLFLIGEFPDPSGKTAAIVGARSCSAYGKAEARRFAAELASSGVQIISGMASGIDAWAQKGALDVRGRTFSVLGCGVNVCYPRENYSLYREIAEGHGGLISEFAPDALPISWHFPIRNRIISALADIVLVVEARLKSGSLITADYALDQGKTVYAVPGRNDDPLSQGCNRLIAQGAGIATSPEVLLEELGLAAPESKKREKQERQLPPEWKKSEEFRKIFTGLNSREISLADLQEKTGIEMPQLCRVLMQLCMSGYAEEAAPGYYRKTY</sequence>
<dbReference type="InterPro" id="IPR003488">
    <property type="entry name" value="DprA"/>
</dbReference>
<gene>
    <name evidence="3" type="primary">dprA</name>
    <name evidence="3" type="ORF">FYJ60_05635</name>
</gene>
<evidence type="ECO:0000256" key="1">
    <source>
        <dbReference type="ARBA" id="ARBA00006525"/>
    </source>
</evidence>
<evidence type="ECO:0000259" key="2">
    <source>
        <dbReference type="Pfam" id="PF02481"/>
    </source>
</evidence>
<reference evidence="3 4" key="1">
    <citation type="submission" date="2019-08" db="EMBL/GenBank/DDBJ databases">
        <title>In-depth cultivation of the pig gut microbiome towards novel bacterial diversity and tailored functional studies.</title>
        <authorList>
            <person name="Wylensek D."/>
            <person name="Hitch T.C.A."/>
            <person name="Clavel T."/>
        </authorList>
    </citation>
    <scope>NUCLEOTIDE SEQUENCE [LARGE SCALE GENOMIC DNA]</scope>
    <source>
        <strain evidence="3 4">Oil+RF-744-WCA-WT-13</strain>
    </source>
</reference>
<evidence type="ECO:0000313" key="3">
    <source>
        <dbReference type="EMBL" id="MST81793.1"/>
    </source>
</evidence>
<accession>A0A7X2P8R0</accession>
<comment type="similarity">
    <text evidence="1">Belongs to the DprA/Smf family.</text>
</comment>
<dbReference type="AlphaFoldDB" id="A0A7X2P8R0"/>
<organism evidence="3 4">
    <name type="scientific">Bilifractor porci</name>
    <dbReference type="NCBI Taxonomy" id="2606636"/>
    <lineage>
        <taxon>Bacteria</taxon>
        <taxon>Bacillati</taxon>
        <taxon>Bacillota</taxon>
        <taxon>Clostridia</taxon>
        <taxon>Lachnospirales</taxon>
        <taxon>Lachnospiraceae</taxon>
        <taxon>Bilifractor</taxon>
    </lineage>
</organism>
<name>A0A7X2P8R0_9FIRM</name>
<dbReference type="Pfam" id="PF02481">
    <property type="entry name" value="DNA_processg_A"/>
    <property type="match status" value="1"/>
</dbReference>
<dbReference type="InterPro" id="IPR057666">
    <property type="entry name" value="DrpA_SLOG"/>
</dbReference>
<dbReference type="EMBL" id="VUMV01000003">
    <property type="protein sequence ID" value="MST81793.1"/>
    <property type="molecule type" value="Genomic_DNA"/>
</dbReference>
<evidence type="ECO:0000313" key="4">
    <source>
        <dbReference type="Proteomes" id="UP000466864"/>
    </source>
</evidence>
<keyword evidence="4" id="KW-1185">Reference proteome</keyword>
<dbReference type="GO" id="GO:0009294">
    <property type="term" value="P:DNA-mediated transformation"/>
    <property type="evidence" value="ECO:0007669"/>
    <property type="project" value="InterPro"/>
</dbReference>
<feature type="domain" description="Smf/DprA SLOG" evidence="2">
    <location>
        <begin position="38"/>
        <end position="242"/>
    </location>
</feature>
<dbReference type="Gene3D" id="3.40.50.450">
    <property type="match status" value="1"/>
</dbReference>
<dbReference type="Proteomes" id="UP000466864">
    <property type="component" value="Unassembled WGS sequence"/>
</dbReference>
<dbReference type="NCBIfam" id="TIGR00732">
    <property type="entry name" value="dprA"/>
    <property type="match status" value="1"/>
</dbReference>
<dbReference type="PANTHER" id="PTHR43022">
    <property type="entry name" value="PROTEIN SMF"/>
    <property type="match status" value="1"/>
</dbReference>
<proteinExistence type="inferred from homology"/>
<dbReference type="PANTHER" id="PTHR43022:SF1">
    <property type="entry name" value="PROTEIN SMF"/>
    <property type="match status" value="1"/>
</dbReference>
<comment type="caution">
    <text evidence="3">The sequence shown here is derived from an EMBL/GenBank/DDBJ whole genome shotgun (WGS) entry which is preliminary data.</text>
</comment>
<dbReference type="SUPFAM" id="SSF102405">
    <property type="entry name" value="MCP/YpsA-like"/>
    <property type="match status" value="1"/>
</dbReference>
<protein>
    <submittedName>
        <fullName evidence="3">DNA-protecting protein DprA</fullName>
    </submittedName>
</protein>